<feature type="region of interest" description="Disordered" evidence="1">
    <location>
        <begin position="1"/>
        <end position="149"/>
    </location>
</feature>
<dbReference type="OrthoDB" id="2142040at2759"/>
<dbReference type="InterPro" id="IPR002035">
    <property type="entry name" value="VWF_A"/>
</dbReference>
<feature type="domain" description="VWFA" evidence="2">
    <location>
        <begin position="170"/>
        <end position="414"/>
    </location>
</feature>
<organism evidence="3 4">
    <name type="scientific">Ophiostoma piceae (strain UAMH 11346)</name>
    <name type="common">Sap stain fungus</name>
    <dbReference type="NCBI Taxonomy" id="1262450"/>
    <lineage>
        <taxon>Eukaryota</taxon>
        <taxon>Fungi</taxon>
        <taxon>Dikarya</taxon>
        <taxon>Ascomycota</taxon>
        <taxon>Pezizomycotina</taxon>
        <taxon>Sordariomycetes</taxon>
        <taxon>Sordariomycetidae</taxon>
        <taxon>Ophiostomatales</taxon>
        <taxon>Ophiostomataceae</taxon>
        <taxon>Ophiostoma</taxon>
    </lineage>
</organism>
<dbReference type="Gene3D" id="3.40.50.410">
    <property type="entry name" value="von Willebrand factor, type A domain"/>
    <property type="match status" value="1"/>
</dbReference>
<evidence type="ECO:0000313" key="3">
    <source>
        <dbReference type="EMBL" id="EPE03802.1"/>
    </source>
</evidence>
<evidence type="ECO:0000256" key="1">
    <source>
        <dbReference type="SAM" id="MobiDB-lite"/>
    </source>
</evidence>
<feature type="compositionally biased region" description="Polar residues" evidence="1">
    <location>
        <begin position="140"/>
        <end position="149"/>
    </location>
</feature>
<keyword evidence="4" id="KW-1185">Reference proteome</keyword>
<dbReference type="PANTHER" id="PTHR34706:SF1">
    <property type="entry name" value="VWFA DOMAIN-CONTAINING PROTEIN"/>
    <property type="match status" value="1"/>
</dbReference>
<proteinExistence type="predicted"/>
<feature type="compositionally biased region" description="Low complexity" evidence="1">
    <location>
        <begin position="16"/>
        <end position="41"/>
    </location>
</feature>
<dbReference type="EMBL" id="KE148165">
    <property type="protein sequence ID" value="EPE03802.1"/>
    <property type="molecule type" value="Genomic_DNA"/>
</dbReference>
<dbReference type="STRING" id="1262450.S3BTM2"/>
<dbReference type="HOGENOM" id="CLU_040578_0_0_1"/>
<protein>
    <submittedName>
        <fullName evidence="3">von willebrand factor</fullName>
    </submittedName>
</protein>
<reference evidence="3 4" key="1">
    <citation type="journal article" date="2013" name="BMC Genomics">
        <title>The genome and transcriptome of the pine saprophyte Ophiostoma piceae, and a comparison with the bark beetle-associated pine pathogen Grosmannia clavigera.</title>
        <authorList>
            <person name="Haridas S."/>
            <person name="Wang Y."/>
            <person name="Lim L."/>
            <person name="Massoumi Alamouti S."/>
            <person name="Jackman S."/>
            <person name="Docking R."/>
            <person name="Robertson G."/>
            <person name="Birol I."/>
            <person name="Bohlmann J."/>
            <person name="Breuil C."/>
        </authorList>
    </citation>
    <scope>NUCLEOTIDE SEQUENCE [LARGE SCALE GENOMIC DNA]</scope>
    <source>
        <strain evidence="3 4">UAMH 11346</strain>
    </source>
</reference>
<feature type="region of interest" description="Disordered" evidence="1">
    <location>
        <begin position="430"/>
        <end position="449"/>
    </location>
</feature>
<dbReference type="AlphaFoldDB" id="S3BTM2"/>
<dbReference type="InterPro" id="IPR036465">
    <property type="entry name" value="vWFA_dom_sf"/>
</dbReference>
<sequence>MADSSNNARLRSPRHATNASAASDTTTNSSQSGSRRSIIGSFRDRFSRRPANGDGRSPLANPSSPTRRPPQNEPPPPYSAVGAPPAELPTPAAAPAPAPAPAASRSIAPPPAPAAASAPVHAPAPAAPASDIGAFRSASPAPSNRSVSSRLTVDNLRSAEDPFAFLATFDTVFVIDDSGSMAGRPWREVHAVLTAIVPICTERDADGVDIYFLNHRCTPQQQQLLLGQTHQQGQPRVPPGKSAGGFHNVRTNDAVGRIFNAVKPSQSTPTGMRLGSILKPYLRFYEAKRKELEERGEFGDPDPEEVKPMNIIVITDGVPTDDLEDVLVDAAKKLDSMDAPPYQVGVQFFQVGTEPDAAAYLKHLDDTLGQNEPNPIRDMVDTVTWDSSANVGSGSNANRPQPLILQADAILKTVLGAVVKRLDKVTVATRGGRGAAARGPRNYTNTLHP</sequence>
<dbReference type="SUPFAM" id="SSF53300">
    <property type="entry name" value="vWA-like"/>
    <property type="match status" value="1"/>
</dbReference>
<dbReference type="OMA" id="WDSSANV"/>
<accession>S3BTM2</accession>
<evidence type="ECO:0000259" key="2">
    <source>
        <dbReference type="PROSITE" id="PS50234"/>
    </source>
</evidence>
<dbReference type="eggNOG" id="ENOG502S247">
    <property type="taxonomic scope" value="Eukaryota"/>
</dbReference>
<dbReference type="PANTHER" id="PTHR34706">
    <property type="entry name" value="SLR1338 PROTEIN"/>
    <property type="match status" value="1"/>
</dbReference>
<dbReference type="VEuPathDB" id="FungiDB:F503_06508"/>
<dbReference type="Proteomes" id="UP000016923">
    <property type="component" value="Unassembled WGS sequence"/>
</dbReference>
<feature type="compositionally biased region" description="Pro residues" evidence="1">
    <location>
        <begin position="67"/>
        <end position="78"/>
    </location>
</feature>
<feature type="compositionally biased region" description="Pro residues" evidence="1">
    <location>
        <begin position="86"/>
        <end position="100"/>
    </location>
</feature>
<evidence type="ECO:0000313" key="4">
    <source>
        <dbReference type="Proteomes" id="UP000016923"/>
    </source>
</evidence>
<gene>
    <name evidence="3" type="ORF">F503_06508</name>
</gene>
<dbReference type="PROSITE" id="PS50234">
    <property type="entry name" value="VWFA"/>
    <property type="match status" value="1"/>
</dbReference>
<name>S3BTM2_OPHP1</name>
<feature type="compositionally biased region" description="Low complexity" evidence="1">
    <location>
        <begin position="114"/>
        <end position="130"/>
    </location>
</feature>